<proteinExistence type="predicted"/>
<protein>
    <submittedName>
        <fullName evidence="1">Uncharacterized protein</fullName>
    </submittedName>
</protein>
<name>A0A9P1JSY3_9PROT</name>
<organism evidence="1 2">
    <name type="scientific">Azospirillum baldaniorum</name>
    <dbReference type="NCBI Taxonomy" id="1064539"/>
    <lineage>
        <taxon>Bacteria</taxon>
        <taxon>Pseudomonadati</taxon>
        <taxon>Pseudomonadota</taxon>
        <taxon>Alphaproteobacteria</taxon>
        <taxon>Rhodospirillales</taxon>
        <taxon>Azospirillaceae</taxon>
        <taxon>Azospirillum</taxon>
    </lineage>
</organism>
<dbReference type="EMBL" id="HE577327">
    <property type="protein sequence ID" value="CCC99255.1"/>
    <property type="molecule type" value="Genomic_DNA"/>
</dbReference>
<gene>
    <name evidence="1" type="ORF">AZOBR_180325</name>
</gene>
<evidence type="ECO:0000313" key="1">
    <source>
        <dbReference type="EMBL" id="CCC99255.1"/>
    </source>
</evidence>
<reference evidence="1 2" key="1">
    <citation type="journal article" date="2011" name="PLoS Genet.">
        <title>Azospirillum genomes reveal transition of bacteria from aquatic to terrestrial environments.</title>
        <authorList>
            <person name="Wisniewski-Dye F."/>
            <person name="Borziak K."/>
            <person name="Khalsa-Moyers G."/>
            <person name="Alexandre G."/>
            <person name="Sukharnikov L.O."/>
            <person name="Wuichet K."/>
            <person name="Hurst G.B."/>
            <person name="McDonald W.H."/>
            <person name="Robertson J.S."/>
            <person name="Barbe V."/>
            <person name="Calteau A."/>
            <person name="Rouy Z."/>
            <person name="Mangenot S."/>
            <person name="Prigent-Combaret C."/>
            <person name="Normand P."/>
            <person name="Boyer M."/>
            <person name="Siguier P."/>
            <person name="Dessaux Y."/>
            <person name="Elmerich C."/>
            <person name="Condemine G."/>
            <person name="Krishnen G."/>
            <person name="Kennedy I."/>
            <person name="Paterson A.H."/>
            <person name="Gonzalez V."/>
            <person name="Mavingui P."/>
            <person name="Zhulin I.B."/>
        </authorList>
    </citation>
    <scope>NUCLEOTIDE SEQUENCE [LARGE SCALE GENOMIC DNA]</scope>
    <source>
        <strain evidence="1 2">Sp245</strain>
    </source>
</reference>
<accession>A0A9P1JSY3</accession>
<keyword evidence="2" id="KW-1185">Reference proteome</keyword>
<evidence type="ECO:0000313" key="2">
    <source>
        <dbReference type="Proteomes" id="UP000007319"/>
    </source>
</evidence>
<dbReference type="AlphaFoldDB" id="A0A9P1JSY3"/>
<sequence>MTSLWGAKGYSLAVALSAGSGKPHA</sequence>
<dbReference type="Proteomes" id="UP000007319">
    <property type="component" value="Chromosome"/>
</dbReference>
<dbReference type="KEGG" id="abs:AZOBR_180325"/>